<dbReference type="InterPro" id="IPR012506">
    <property type="entry name" value="TMEM86B-like"/>
</dbReference>
<keyword evidence="5 6" id="KW-0472">Membrane</keyword>
<dbReference type="Proteomes" id="UP000694480">
    <property type="component" value="Unassembled WGS sequence"/>
</dbReference>
<dbReference type="GO" id="GO:0016020">
    <property type="term" value="C:membrane"/>
    <property type="evidence" value="ECO:0007669"/>
    <property type="project" value="UniProtKB-SubCell"/>
</dbReference>
<evidence type="ECO:0000256" key="4">
    <source>
        <dbReference type="ARBA" id="ARBA00022989"/>
    </source>
</evidence>
<organism evidence="7 8">
    <name type="scientific">Planobacterium oryzisoli</name>
    <dbReference type="NCBI Taxonomy" id="2771435"/>
    <lineage>
        <taxon>Bacteria</taxon>
        <taxon>Pseudomonadati</taxon>
        <taxon>Bacteroidota</taxon>
        <taxon>Flavobacteriia</taxon>
        <taxon>Flavobacteriales</taxon>
        <taxon>Weeksellaceae</taxon>
        <taxon>Chryseobacterium group</taxon>
        <taxon>Chryseobacterium</taxon>
    </lineage>
</organism>
<dbReference type="PANTHER" id="PTHR31885:SF6">
    <property type="entry name" value="GH04784P"/>
    <property type="match status" value="1"/>
</dbReference>
<keyword evidence="4 6" id="KW-1133">Transmembrane helix</keyword>
<evidence type="ECO:0000256" key="3">
    <source>
        <dbReference type="ARBA" id="ARBA00022692"/>
    </source>
</evidence>
<evidence type="ECO:0000256" key="5">
    <source>
        <dbReference type="ARBA" id="ARBA00023136"/>
    </source>
</evidence>
<dbReference type="GO" id="GO:0016787">
    <property type="term" value="F:hydrolase activity"/>
    <property type="evidence" value="ECO:0007669"/>
    <property type="project" value="TreeGrafter"/>
</dbReference>
<reference evidence="7" key="1">
    <citation type="submission" date="2020-11" db="EMBL/GenBank/DDBJ databases">
        <title>Genome seq and assembly of Planobacterium sp.</title>
        <authorList>
            <person name="Chhetri G."/>
        </authorList>
    </citation>
    <scope>NUCLEOTIDE SEQUENCE</scope>
    <source>
        <strain evidence="7">GCR5</strain>
    </source>
</reference>
<comment type="subcellular location">
    <subcellularLocation>
        <location evidence="1">Membrane</location>
        <topology evidence="1">Multi-pass membrane protein</topology>
    </subcellularLocation>
</comment>
<evidence type="ECO:0000313" key="8">
    <source>
        <dbReference type="Proteomes" id="UP000694480"/>
    </source>
</evidence>
<sequence>MLLSFLGDLFLLFPWGFVLGLSSFLLAHIFYILELKKRQERPYNFFYAVVLLLTLGAVLWKLWQELGDLKVPVVLYAGVLIFMALQAAATRSWKLFLGGAFFVASDGILAFELFGAESTLGAVLVMLSYVGAQVLLVKGLKDTGDVST</sequence>
<comment type="caution">
    <text evidence="7">The sequence shown here is derived from an EMBL/GenBank/DDBJ whole genome shotgun (WGS) entry which is preliminary data.</text>
</comment>
<dbReference type="EMBL" id="JADKYY010000005">
    <property type="protein sequence ID" value="MBF5027174.1"/>
    <property type="molecule type" value="Genomic_DNA"/>
</dbReference>
<evidence type="ECO:0000313" key="7">
    <source>
        <dbReference type="EMBL" id="MBF5027174.1"/>
    </source>
</evidence>
<accession>A0A931EBK2</accession>
<evidence type="ECO:0000256" key="2">
    <source>
        <dbReference type="ARBA" id="ARBA00007375"/>
    </source>
</evidence>
<feature type="transmembrane region" description="Helical" evidence="6">
    <location>
        <begin position="120"/>
        <end position="137"/>
    </location>
</feature>
<protein>
    <submittedName>
        <fullName evidence="7">Lysoplasmalogenase</fullName>
    </submittedName>
</protein>
<proteinExistence type="inferred from homology"/>
<dbReference type="Pfam" id="PF07947">
    <property type="entry name" value="YhhN"/>
    <property type="match status" value="1"/>
</dbReference>
<evidence type="ECO:0000256" key="6">
    <source>
        <dbReference type="SAM" id="Phobius"/>
    </source>
</evidence>
<feature type="transmembrane region" description="Helical" evidence="6">
    <location>
        <begin position="95"/>
        <end position="114"/>
    </location>
</feature>
<feature type="transmembrane region" description="Helical" evidence="6">
    <location>
        <begin position="45"/>
        <end position="63"/>
    </location>
</feature>
<dbReference type="PANTHER" id="PTHR31885">
    <property type="entry name" value="GH04784P"/>
    <property type="match status" value="1"/>
</dbReference>
<feature type="transmembrane region" description="Helical" evidence="6">
    <location>
        <begin position="69"/>
        <end position="88"/>
    </location>
</feature>
<evidence type="ECO:0000256" key="1">
    <source>
        <dbReference type="ARBA" id="ARBA00004141"/>
    </source>
</evidence>
<feature type="transmembrane region" description="Helical" evidence="6">
    <location>
        <begin position="12"/>
        <end position="33"/>
    </location>
</feature>
<keyword evidence="8" id="KW-1185">Reference proteome</keyword>
<gene>
    <name evidence="7" type="ORF">IC612_05115</name>
</gene>
<dbReference type="AlphaFoldDB" id="A0A931EBK2"/>
<keyword evidence="3 6" id="KW-0812">Transmembrane</keyword>
<comment type="similarity">
    <text evidence="2">Belongs to the TMEM86 family.</text>
</comment>
<name>A0A931EBK2_9FLAO</name>